<proteinExistence type="predicted"/>
<keyword evidence="2" id="KW-1185">Reference proteome</keyword>
<sequence length="291" mass="35175">MKYLYKKIYEAINTGIQRALSLDDEDVSIIYQHKKISNDADYFNYLYAYDQYQEKYKELINKRNFQKCLELYNSEYLEQKPKTIKYKIKSKKELQKIVKKFNYKRCDGFDLNWLDVSEITDMSELFCDMTRFNCNISEWNVSNVTDMNYMFYNCEYFNSDLSQWNVSKVENMQSMFYECKKFTSDLSQWNVSKVKSMSHMFYGCKKFTSDLSQWNVSNVTDMKGMFCFCEKFNSDLSQWNVSKVENMHSMFIWCDNFDSDLSKWKVSNVKDYCDIFAFCPIKEEYKPKFNI</sequence>
<dbReference type="Gene3D" id="2.160.20.80">
    <property type="entry name" value="E3 ubiquitin-protein ligase SopA"/>
    <property type="match status" value="1"/>
</dbReference>
<dbReference type="InterPro" id="IPR011889">
    <property type="entry name" value="Liste_lipo_26"/>
</dbReference>
<dbReference type="Pfam" id="PF03382">
    <property type="entry name" value="DUF285"/>
    <property type="match status" value="1"/>
</dbReference>
<protein>
    <recommendedName>
        <fullName evidence="3">BspA family leucine-rich repeat surface protein</fullName>
    </recommendedName>
</protein>
<reference evidence="1 2" key="1">
    <citation type="submission" date="2023-11" db="EMBL/GenBank/DDBJ databases">
        <authorList>
            <person name="Cook R."/>
            <person name="Crisci M."/>
            <person name="Pye H."/>
            <person name="Adriaenssens E."/>
            <person name="Santini J."/>
        </authorList>
    </citation>
    <scope>NUCLEOTIDE SEQUENCE [LARGE SCALE GENOMIC DNA]</scope>
    <source>
        <strain evidence="1">Lak_Megaphage_Sonny</strain>
    </source>
</reference>
<organism evidence="1 2">
    <name type="scientific">phage Lak_Megaphage_Sonny</name>
    <dbReference type="NCBI Taxonomy" id="3109229"/>
    <lineage>
        <taxon>Viruses</taxon>
        <taxon>Duplodnaviria</taxon>
        <taxon>Heunggongvirae</taxon>
        <taxon>Uroviricota</taxon>
        <taxon>Caudoviricetes</taxon>
        <taxon>Caudoviricetes code 15 clade</taxon>
    </lineage>
</organism>
<name>A0ABZ0Z5C6_9CAUD</name>
<dbReference type="NCBIfam" id="TIGR02167">
    <property type="entry name" value="Liste_lipo_26"/>
    <property type="match status" value="5"/>
</dbReference>
<dbReference type="EMBL" id="OR769223">
    <property type="protein sequence ID" value="WQJ53284.1"/>
    <property type="molecule type" value="Genomic_DNA"/>
</dbReference>
<evidence type="ECO:0000313" key="2">
    <source>
        <dbReference type="Proteomes" id="UP001358193"/>
    </source>
</evidence>
<evidence type="ECO:0000313" key="1">
    <source>
        <dbReference type="EMBL" id="WQJ53284.1"/>
    </source>
</evidence>
<dbReference type="Proteomes" id="UP001358193">
    <property type="component" value="Segment"/>
</dbReference>
<dbReference type="InterPro" id="IPR005046">
    <property type="entry name" value="DUF285"/>
</dbReference>
<evidence type="ECO:0008006" key="3">
    <source>
        <dbReference type="Google" id="ProtNLM"/>
    </source>
</evidence>
<accession>A0ABZ0Z5C6</accession>
<dbReference type="SUPFAM" id="SSF141571">
    <property type="entry name" value="Pentapeptide repeat-like"/>
    <property type="match status" value="1"/>
</dbReference>